<evidence type="ECO:0000313" key="1">
    <source>
        <dbReference type="EMBL" id="GFE81312.1"/>
    </source>
</evidence>
<dbReference type="AlphaFoldDB" id="A0A829YF95"/>
<proteinExistence type="predicted"/>
<name>A0A829YF95_9GAMM</name>
<protein>
    <submittedName>
        <fullName evidence="1">Uncharacterized protein</fullName>
    </submittedName>
</protein>
<organism evidence="1 2">
    <name type="scientific">Steroidobacter agaridevorans</name>
    <dbReference type="NCBI Taxonomy" id="2695856"/>
    <lineage>
        <taxon>Bacteria</taxon>
        <taxon>Pseudomonadati</taxon>
        <taxon>Pseudomonadota</taxon>
        <taxon>Gammaproteobacteria</taxon>
        <taxon>Steroidobacterales</taxon>
        <taxon>Steroidobacteraceae</taxon>
        <taxon>Steroidobacter</taxon>
    </lineage>
</organism>
<dbReference type="Proteomes" id="UP000445000">
    <property type="component" value="Unassembled WGS sequence"/>
</dbReference>
<keyword evidence="2" id="KW-1185">Reference proteome</keyword>
<dbReference type="EMBL" id="BLJN01000003">
    <property type="protein sequence ID" value="GFE81312.1"/>
    <property type="molecule type" value="Genomic_DNA"/>
</dbReference>
<accession>A0A829YF95</accession>
<evidence type="ECO:0000313" key="2">
    <source>
        <dbReference type="Proteomes" id="UP000445000"/>
    </source>
</evidence>
<gene>
    <name evidence="1" type="ORF">GCM10011487_33120</name>
</gene>
<comment type="caution">
    <text evidence="1">The sequence shown here is derived from an EMBL/GenBank/DDBJ whole genome shotgun (WGS) entry which is preliminary data.</text>
</comment>
<reference evidence="2" key="1">
    <citation type="submission" date="2020-01" db="EMBL/GenBank/DDBJ databases">
        <title>'Steroidobacter agaridevorans' sp. nov., agar-degrading bacteria isolated from rhizosphere soils.</title>
        <authorList>
            <person name="Ikenaga M."/>
            <person name="Kataoka M."/>
            <person name="Murouchi A."/>
            <person name="Katsuragi S."/>
            <person name="Sakai M."/>
        </authorList>
    </citation>
    <scope>NUCLEOTIDE SEQUENCE [LARGE SCALE GENOMIC DNA]</scope>
    <source>
        <strain evidence="2">YU21-B</strain>
    </source>
</reference>
<sequence>MAAAGNRGPAFKLQQQIERLSQLPKAKQKVVIKMLDGVLSQAGR</sequence>